<dbReference type="InterPro" id="IPR014284">
    <property type="entry name" value="RNA_pol_sigma-70_dom"/>
</dbReference>
<dbReference type="AlphaFoldDB" id="A0A6S7DL40"/>
<dbReference type="InterPro" id="IPR007627">
    <property type="entry name" value="RNA_pol_sigma70_r2"/>
</dbReference>
<dbReference type="GO" id="GO:0016987">
    <property type="term" value="F:sigma factor activity"/>
    <property type="evidence" value="ECO:0007669"/>
    <property type="project" value="UniProtKB-KW"/>
</dbReference>
<keyword evidence="2" id="KW-0805">Transcription regulation</keyword>
<sequence>MTATGNPAQPIEVFYGDHHGWLRGWLRKRLGGNACDAADLAHDTYVRVLATGRVPQPEESRRYLTQIANGLLIDLYRHRRIEAAYRDAVAALPEAQAPSEEARALVLEALVEIDAILHRMPAKVRMALLLRKLDGLSYAEIAARLSVSVSSVEKYIASALLACYEALYDAAS</sequence>
<evidence type="ECO:0000313" key="7">
    <source>
        <dbReference type="EMBL" id="CAB3858020.1"/>
    </source>
</evidence>
<gene>
    <name evidence="7" type="primary">fecI_2</name>
    <name evidence="7" type="ORF">LMG26858_02067</name>
</gene>
<dbReference type="RefSeq" id="WP_175206952.1">
    <property type="nucleotide sequence ID" value="NZ_CADILG010000011.1"/>
</dbReference>
<keyword evidence="8" id="KW-1185">Reference proteome</keyword>
<dbReference type="Pfam" id="PF04542">
    <property type="entry name" value="Sigma70_r2"/>
    <property type="match status" value="1"/>
</dbReference>
<evidence type="ECO:0000313" key="8">
    <source>
        <dbReference type="Proteomes" id="UP000494117"/>
    </source>
</evidence>
<dbReference type="Pfam" id="PF08281">
    <property type="entry name" value="Sigma70_r4_2"/>
    <property type="match status" value="1"/>
</dbReference>
<dbReference type="SUPFAM" id="SSF88946">
    <property type="entry name" value="Sigma2 domain of RNA polymerase sigma factors"/>
    <property type="match status" value="1"/>
</dbReference>
<proteinExistence type="inferred from homology"/>
<dbReference type="Proteomes" id="UP000494117">
    <property type="component" value="Unassembled WGS sequence"/>
</dbReference>
<evidence type="ECO:0000256" key="4">
    <source>
        <dbReference type="ARBA" id="ARBA00023163"/>
    </source>
</evidence>
<name>A0A6S7DL40_9BURK</name>
<dbReference type="InterPro" id="IPR036388">
    <property type="entry name" value="WH-like_DNA-bd_sf"/>
</dbReference>
<feature type="domain" description="RNA polymerase sigma factor 70 region 4 type 2" evidence="6">
    <location>
        <begin position="111"/>
        <end position="163"/>
    </location>
</feature>
<reference evidence="7 8" key="1">
    <citation type="submission" date="2020-04" db="EMBL/GenBank/DDBJ databases">
        <authorList>
            <person name="De Canck E."/>
        </authorList>
    </citation>
    <scope>NUCLEOTIDE SEQUENCE [LARGE SCALE GENOMIC DNA]</scope>
    <source>
        <strain evidence="7 8">LMG 26858</strain>
    </source>
</reference>
<dbReference type="InterPro" id="IPR039425">
    <property type="entry name" value="RNA_pol_sigma-70-like"/>
</dbReference>
<evidence type="ECO:0000259" key="6">
    <source>
        <dbReference type="Pfam" id="PF08281"/>
    </source>
</evidence>
<evidence type="ECO:0000259" key="5">
    <source>
        <dbReference type="Pfam" id="PF04542"/>
    </source>
</evidence>
<dbReference type="InterPro" id="IPR013325">
    <property type="entry name" value="RNA_pol_sigma_r2"/>
</dbReference>
<dbReference type="InterPro" id="IPR013324">
    <property type="entry name" value="RNA_pol_sigma_r3/r4-like"/>
</dbReference>
<dbReference type="InterPro" id="IPR013249">
    <property type="entry name" value="RNA_pol_sigma70_r4_t2"/>
</dbReference>
<dbReference type="NCBIfam" id="TIGR02937">
    <property type="entry name" value="sigma70-ECF"/>
    <property type="match status" value="1"/>
</dbReference>
<dbReference type="PANTHER" id="PTHR43133">
    <property type="entry name" value="RNA POLYMERASE ECF-TYPE SIGMA FACTO"/>
    <property type="match status" value="1"/>
</dbReference>
<comment type="similarity">
    <text evidence="1">Belongs to the sigma-70 factor family. ECF subfamily.</text>
</comment>
<keyword evidence="3" id="KW-0731">Sigma factor</keyword>
<dbReference type="PANTHER" id="PTHR43133:SF63">
    <property type="entry name" value="RNA POLYMERASE SIGMA FACTOR FECI-RELATED"/>
    <property type="match status" value="1"/>
</dbReference>
<protein>
    <submittedName>
        <fullName evidence="7">Putative RNA polymerase sigma factor FecI</fullName>
    </submittedName>
</protein>
<evidence type="ECO:0000256" key="2">
    <source>
        <dbReference type="ARBA" id="ARBA00023015"/>
    </source>
</evidence>
<organism evidence="7 8">
    <name type="scientific">Achromobacter anxifer</name>
    <dbReference type="NCBI Taxonomy" id="1287737"/>
    <lineage>
        <taxon>Bacteria</taxon>
        <taxon>Pseudomonadati</taxon>
        <taxon>Pseudomonadota</taxon>
        <taxon>Betaproteobacteria</taxon>
        <taxon>Burkholderiales</taxon>
        <taxon>Alcaligenaceae</taxon>
        <taxon>Achromobacter</taxon>
    </lineage>
</organism>
<feature type="domain" description="RNA polymerase sigma-70 region 2" evidence="5">
    <location>
        <begin position="15"/>
        <end position="80"/>
    </location>
</feature>
<accession>A0A6S7DL40</accession>
<dbReference type="CDD" id="cd06171">
    <property type="entry name" value="Sigma70_r4"/>
    <property type="match status" value="1"/>
</dbReference>
<dbReference type="SUPFAM" id="SSF88659">
    <property type="entry name" value="Sigma3 and sigma4 domains of RNA polymerase sigma factors"/>
    <property type="match status" value="1"/>
</dbReference>
<dbReference type="GO" id="GO:0003677">
    <property type="term" value="F:DNA binding"/>
    <property type="evidence" value="ECO:0007669"/>
    <property type="project" value="InterPro"/>
</dbReference>
<evidence type="ECO:0000256" key="3">
    <source>
        <dbReference type="ARBA" id="ARBA00023082"/>
    </source>
</evidence>
<dbReference type="EMBL" id="CADILG010000011">
    <property type="protein sequence ID" value="CAB3858020.1"/>
    <property type="molecule type" value="Genomic_DNA"/>
</dbReference>
<dbReference type="Gene3D" id="1.10.1740.10">
    <property type="match status" value="1"/>
</dbReference>
<keyword evidence="4" id="KW-0804">Transcription</keyword>
<dbReference type="Gene3D" id="1.10.10.10">
    <property type="entry name" value="Winged helix-like DNA-binding domain superfamily/Winged helix DNA-binding domain"/>
    <property type="match status" value="1"/>
</dbReference>
<dbReference type="GO" id="GO:0006352">
    <property type="term" value="P:DNA-templated transcription initiation"/>
    <property type="evidence" value="ECO:0007669"/>
    <property type="project" value="InterPro"/>
</dbReference>
<evidence type="ECO:0000256" key="1">
    <source>
        <dbReference type="ARBA" id="ARBA00010641"/>
    </source>
</evidence>